<keyword evidence="1" id="KW-0732">Signal</keyword>
<keyword evidence="3" id="KW-1185">Reference proteome</keyword>
<proteinExistence type="predicted"/>
<organism evidence="2 3">
    <name type="scientific">Rhodofomes roseus</name>
    <dbReference type="NCBI Taxonomy" id="34475"/>
    <lineage>
        <taxon>Eukaryota</taxon>
        <taxon>Fungi</taxon>
        <taxon>Dikarya</taxon>
        <taxon>Basidiomycota</taxon>
        <taxon>Agaricomycotina</taxon>
        <taxon>Agaricomycetes</taxon>
        <taxon>Polyporales</taxon>
        <taxon>Rhodofomes</taxon>
    </lineage>
</organism>
<dbReference type="RefSeq" id="XP_047774891.1">
    <property type="nucleotide sequence ID" value="XM_047924844.1"/>
</dbReference>
<reference evidence="2 3" key="1">
    <citation type="journal article" date="2021" name="Environ. Microbiol.">
        <title>Gene family expansions and transcriptome signatures uncover fungal adaptations to wood decay.</title>
        <authorList>
            <person name="Hage H."/>
            <person name="Miyauchi S."/>
            <person name="Viragh M."/>
            <person name="Drula E."/>
            <person name="Min B."/>
            <person name="Chaduli D."/>
            <person name="Navarro D."/>
            <person name="Favel A."/>
            <person name="Norest M."/>
            <person name="Lesage-Meessen L."/>
            <person name="Balint B."/>
            <person name="Merenyi Z."/>
            <person name="de Eugenio L."/>
            <person name="Morin E."/>
            <person name="Martinez A.T."/>
            <person name="Baldrian P."/>
            <person name="Stursova M."/>
            <person name="Martinez M.J."/>
            <person name="Novotny C."/>
            <person name="Magnuson J.K."/>
            <person name="Spatafora J.W."/>
            <person name="Maurice S."/>
            <person name="Pangilinan J."/>
            <person name="Andreopoulos W."/>
            <person name="LaButti K."/>
            <person name="Hundley H."/>
            <person name="Na H."/>
            <person name="Kuo A."/>
            <person name="Barry K."/>
            <person name="Lipzen A."/>
            <person name="Henrissat B."/>
            <person name="Riley R."/>
            <person name="Ahrendt S."/>
            <person name="Nagy L.G."/>
            <person name="Grigoriev I.V."/>
            <person name="Martin F."/>
            <person name="Rosso M.N."/>
        </authorList>
    </citation>
    <scope>NUCLEOTIDE SEQUENCE [LARGE SCALE GENOMIC DNA]</scope>
    <source>
        <strain evidence="2 3">CIRM-BRFM 1785</strain>
    </source>
</reference>
<dbReference type="Proteomes" id="UP000814176">
    <property type="component" value="Unassembled WGS sequence"/>
</dbReference>
<dbReference type="EMBL" id="JADCUA010000024">
    <property type="protein sequence ID" value="KAH9831794.1"/>
    <property type="molecule type" value="Genomic_DNA"/>
</dbReference>
<sequence length="99" mass="11037">MTILSVLVFVAQGQIRLGAHLCTTTPSMQGYTEPTEIPAPYVFGIQVPTYLHVIPSLKNRTVYRWRYSGLVEGGYDSRSSGLHLRGTRTYACLDVGFVR</sequence>
<accession>A0ABQ8K5K3</accession>
<evidence type="ECO:0000313" key="3">
    <source>
        <dbReference type="Proteomes" id="UP000814176"/>
    </source>
</evidence>
<protein>
    <recommendedName>
        <fullName evidence="4">Secreted protein</fullName>
    </recommendedName>
</protein>
<feature type="chain" id="PRO_5046383243" description="Secreted protein" evidence="1">
    <location>
        <begin position="19"/>
        <end position="99"/>
    </location>
</feature>
<gene>
    <name evidence="2" type="ORF">C8Q71DRAFT_780396</name>
</gene>
<evidence type="ECO:0000313" key="2">
    <source>
        <dbReference type="EMBL" id="KAH9831794.1"/>
    </source>
</evidence>
<name>A0ABQ8K5K3_9APHY</name>
<feature type="signal peptide" evidence="1">
    <location>
        <begin position="1"/>
        <end position="18"/>
    </location>
</feature>
<comment type="caution">
    <text evidence="2">The sequence shown here is derived from an EMBL/GenBank/DDBJ whole genome shotgun (WGS) entry which is preliminary data.</text>
</comment>
<evidence type="ECO:0008006" key="4">
    <source>
        <dbReference type="Google" id="ProtNLM"/>
    </source>
</evidence>
<dbReference type="GeneID" id="72005576"/>
<evidence type="ECO:0000256" key="1">
    <source>
        <dbReference type="SAM" id="SignalP"/>
    </source>
</evidence>